<accession>A0ABS6IC30</accession>
<evidence type="ECO:0000259" key="1">
    <source>
        <dbReference type="PROSITE" id="PS51707"/>
    </source>
</evidence>
<feature type="domain" description="CYTH" evidence="1">
    <location>
        <begin position="6"/>
        <end position="202"/>
    </location>
</feature>
<dbReference type="SMART" id="SM00880">
    <property type="entry name" value="CHAD"/>
    <property type="match status" value="1"/>
</dbReference>
<keyword evidence="4" id="KW-1185">Reference proteome</keyword>
<dbReference type="RefSeq" id="WP_216926520.1">
    <property type="nucleotide sequence ID" value="NZ_JAHOPC010000014.1"/>
</dbReference>
<gene>
    <name evidence="3" type="ORF">KSW38_19090</name>
</gene>
<dbReference type="Pfam" id="PF01928">
    <property type="entry name" value="CYTH"/>
    <property type="match status" value="1"/>
</dbReference>
<sequence length="509" mass="55998">MATSSNVEAERKFDVDPSTPLPTLEKIDGVARVGEPATHSLEAVYFDTNDLALAARGITLRRRTGGPDAGWHLKLPHSPGRRTEIHAPLGQADTVPVELMDRVLAYTRGHTVVAVATLNTERTTYPLYQDDGERVAEFVDDQVRARVSLGNPSEQQWREWEVELNGSRLADDAEHILDAAEARLTDAGASPSERTSKLATALGDSWPRAKGTGREIPSRKGPAVVPVLNYLDAQVAKLLLQDAHVRMNRDDAVHQMRSLTRRIRSVLHSYRKLFKGSPVQELELELKSLAKTLGRYRDVEVLHERLRKDVEELPMKLVLGPFHAELDERMKIRTDTAMAAIRTRLNSPRYFRLLDGLEAFLDSPAIAPQGTGPARKTTAKLVNKAAKRLAKRHDAAVGAAVGPFRDSAFHDVRKTAKKLRFAAATAESVHGKRAAKLADAAHDVQTILGEHQDSAMARAELLKLGSASGAGNSAFTYGLLHAAERAKADAAQQEYLRSGKKARKLRLKK</sequence>
<reference evidence="3 4" key="1">
    <citation type="submission" date="2021-06" db="EMBL/GenBank/DDBJ databases">
        <authorList>
            <person name="Jeong J.W."/>
        </authorList>
    </citation>
    <scope>NUCLEOTIDE SEQUENCE [LARGE SCALE GENOMIC DNA]</scope>
    <source>
        <strain evidence="3 4">MMS21-TAE1-1</strain>
    </source>
</reference>
<dbReference type="PANTHER" id="PTHR39339:SF1">
    <property type="entry name" value="CHAD DOMAIN-CONTAINING PROTEIN"/>
    <property type="match status" value="1"/>
</dbReference>
<dbReference type="PROSITE" id="PS51708">
    <property type="entry name" value="CHAD"/>
    <property type="match status" value="1"/>
</dbReference>
<dbReference type="PANTHER" id="PTHR39339">
    <property type="entry name" value="SLR1444 PROTEIN"/>
    <property type="match status" value="1"/>
</dbReference>
<feature type="domain" description="CHAD" evidence="2">
    <location>
        <begin position="220"/>
        <end position="504"/>
    </location>
</feature>
<proteinExistence type="predicted"/>
<dbReference type="InterPro" id="IPR007899">
    <property type="entry name" value="CHAD_dom"/>
</dbReference>
<dbReference type="Proteomes" id="UP000824166">
    <property type="component" value="Unassembled WGS sequence"/>
</dbReference>
<dbReference type="PROSITE" id="PS51707">
    <property type="entry name" value="CYTH"/>
    <property type="match status" value="1"/>
</dbReference>
<protein>
    <submittedName>
        <fullName evidence="3">CYTH and CHAD domain-containing protein</fullName>
    </submittedName>
</protein>
<dbReference type="Pfam" id="PF05235">
    <property type="entry name" value="CHAD"/>
    <property type="match status" value="1"/>
</dbReference>
<evidence type="ECO:0000313" key="4">
    <source>
        <dbReference type="Proteomes" id="UP000824166"/>
    </source>
</evidence>
<name>A0ABS6IC30_9MICC</name>
<evidence type="ECO:0000313" key="3">
    <source>
        <dbReference type="EMBL" id="MBU8868403.1"/>
    </source>
</evidence>
<comment type="caution">
    <text evidence="3">The sequence shown here is derived from an EMBL/GenBank/DDBJ whole genome shotgun (WGS) entry which is preliminary data.</text>
</comment>
<evidence type="ECO:0000259" key="2">
    <source>
        <dbReference type="PROSITE" id="PS51708"/>
    </source>
</evidence>
<dbReference type="EMBL" id="JAHOPC010000014">
    <property type="protein sequence ID" value="MBU8868403.1"/>
    <property type="molecule type" value="Genomic_DNA"/>
</dbReference>
<dbReference type="InterPro" id="IPR023577">
    <property type="entry name" value="CYTH_domain"/>
</dbReference>
<dbReference type="SMART" id="SM01118">
    <property type="entry name" value="CYTH"/>
    <property type="match status" value="1"/>
</dbReference>
<organism evidence="3 4">
    <name type="scientific">Paenarthrobacter aromaticivorans</name>
    <dbReference type="NCBI Taxonomy" id="2849150"/>
    <lineage>
        <taxon>Bacteria</taxon>
        <taxon>Bacillati</taxon>
        <taxon>Actinomycetota</taxon>
        <taxon>Actinomycetes</taxon>
        <taxon>Micrococcales</taxon>
        <taxon>Micrococcaceae</taxon>
        <taxon>Paenarthrobacter</taxon>
    </lineage>
</organism>
<dbReference type="CDD" id="cd07374">
    <property type="entry name" value="CYTH-like_Pase"/>
    <property type="match status" value="1"/>
</dbReference>